<evidence type="ECO:0000313" key="2">
    <source>
        <dbReference type="Proteomes" id="UP000595894"/>
    </source>
</evidence>
<dbReference type="Proteomes" id="UP000595894">
    <property type="component" value="Plasmid punnamed1"/>
</dbReference>
<geneLocation type="plasmid" evidence="1 2">
    <name>punnamed1</name>
</geneLocation>
<keyword evidence="1" id="KW-0614">Plasmid</keyword>
<protein>
    <submittedName>
        <fullName evidence="1">Uncharacterized protein</fullName>
    </submittedName>
</protein>
<dbReference type="RefSeq" id="WP_202096539.1">
    <property type="nucleotide sequence ID" value="NZ_CP061036.1"/>
</dbReference>
<evidence type="ECO:0000313" key="1">
    <source>
        <dbReference type="EMBL" id="QQV79254.1"/>
    </source>
</evidence>
<organism evidence="1 2">
    <name type="scientific">Sphingomonas aliaeris</name>
    <dbReference type="NCBI Taxonomy" id="2759526"/>
    <lineage>
        <taxon>Bacteria</taxon>
        <taxon>Pseudomonadati</taxon>
        <taxon>Pseudomonadota</taxon>
        <taxon>Alphaproteobacteria</taxon>
        <taxon>Sphingomonadales</taxon>
        <taxon>Sphingomonadaceae</taxon>
        <taxon>Sphingomonas</taxon>
    </lineage>
</organism>
<gene>
    <name evidence="1" type="ORF">H5J25_19590</name>
</gene>
<keyword evidence="2" id="KW-1185">Reference proteome</keyword>
<accession>A0A974S656</accession>
<sequence>MILLGDGAAAVPIEAKRHWNAELWTAVEDQLVPYCRSAGSNGHGIYLVFWFGPA</sequence>
<name>A0A974S656_9SPHN</name>
<proteinExistence type="predicted"/>
<dbReference type="AlphaFoldDB" id="A0A974S656"/>
<reference evidence="2" key="1">
    <citation type="submission" date="2020-09" db="EMBL/GenBank/DDBJ databases">
        <title>Sphingomonas sp., a new species isolated from pork steak.</title>
        <authorList>
            <person name="Heidler von Heilborn D."/>
        </authorList>
    </citation>
    <scope>NUCLEOTIDE SEQUENCE [LARGE SCALE GENOMIC DNA]</scope>
    <source>
        <plasmid evidence="2">punnamed1</plasmid>
    </source>
</reference>
<dbReference type="EMBL" id="CP061036">
    <property type="protein sequence ID" value="QQV79254.1"/>
    <property type="molecule type" value="Genomic_DNA"/>
</dbReference>
<dbReference type="KEGG" id="sari:H5J25_19590"/>